<dbReference type="EMBL" id="BKCJ010007157">
    <property type="protein sequence ID" value="GEU75819.1"/>
    <property type="molecule type" value="Genomic_DNA"/>
</dbReference>
<dbReference type="PANTHER" id="PTHR11439">
    <property type="entry name" value="GAG-POL-RELATED RETROTRANSPOSON"/>
    <property type="match status" value="1"/>
</dbReference>
<evidence type="ECO:0000313" key="2">
    <source>
        <dbReference type="EMBL" id="GEU75819.1"/>
    </source>
</evidence>
<reference evidence="2" key="1">
    <citation type="journal article" date="2019" name="Sci. Rep.">
        <title>Draft genome of Tanacetum cinerariifolium, the natural source of mosquito coil.</title>
        <authorList>
            <person name="Yamashiro T."/>
            <person name="Shiraishi A."/>
            <person name="Satake H."/>
            <person name="Nakayama K."/>
        </authorList>
    </citation>
    <scope>NUCLEOTIDE SEQUENCE</scope>
</reference>
<proteinExistence type="predicted"/>
<name>A0A6L2MR25_TANCI</name>
<gene>
    <name evidence="2" type="ORF">Tci_047797</name>
</gene>
<accession>A0A6L2MR25</accession>
<protein>
    <submittedName>
        <fullName evidence="2">Putative mitochondrial protein</fullName>
    </submittedName>
</protein>
<organism evidence="2">
    <name type="scientific">Tanacetum cinerariifolium</name>
    <name type="common">Dalmatian daisy</name>
    <name type="synonym">Chrysanthemum cinerariifolium</name>
    <dbReference type="NCBI Taxonomy" id="118510"/>
    <lineage>
        <taxon>Eukaryota</taxon>
        <taxon>Viridiplantae</taxon>
        <taxon>Streptophyta</taxon>
        <taxon>Embryophyta</taxon>
        <taxon>Tracheophyta</taxon>
        <taxon>Spermatophyta</taxon>
        <taxon>Magnoliopsida</taxon>
        <taxon>eudicotyledons</taxon>
        <taxon>Gunneridae</taxon>
        <taxon>Pentapetalae</taxon>
        <taxon>asterids</taxon>
        <taxon>campanulids</taxon>
        <taxon>Asterales</taxon>
        <taxon>Asteraceae</taxon>
        <taxon>Asteroideae</taxon>
        <taxon>Anthemideae</taxon>
        <taxon>Anthemidinae</taxon>
        <taxon>Tanacetum</taxon>
    </lineage>
</organism>
<comment type="caution">
    <text evidence="2">The sequence shown here is derived from an EMBL/GenBank/DDBJ whole genome shotgun (WGS) entry which is preliminary data.</text>
</comment>
<feature type="compositionally biased region" description="Polar residues" evidence="1">
    <location>
        <begin position="361"/>
        <end position="370"/>
    </location>
</feature>
<feature type="region of interest" description="Disordered" evidence="1">
    <location>
        <begin position="335"/>
        <end position="425"/>
    </location>
</feature>
<sequence>MELLRKHRMEKCDTVTTLIATAKIDADLQGTPTDKTKYRSMIRELMYLTTSRLNIAFATFVCARYQARPIEKHLQEVKRIFRYLRQSVNKGLWYSKDSGFEIITYSYADLVRCLDDYKITSRGLQFLRDKLVSWSSKKQDYTAISTVEAETKYQLADLFTKALPRERFEYLVHKIVFHMAQPIIPAAQLVLKFQVHKVLDTKDTIRFKLDTQDIMYTVDMFHDILQFPVETLENPFVARVNIEIIESFMHTVGYQCVVNKKKDVIQYPRFTKLISADLMKKFPSIPMRLKEDYHSIKDDILLVSVYTTGNVTVGGMLILDTFLTKEIRATYEYNESTPRAHMTPTLTTASPQGKKRKQSAGEISSPQKSLKVTIKQNQVVKVDDDDDNKEEKKDEKKHDEMGSLENRTEKMQTPIPITPRSSRINLSSDKDIDQELTNTVSLSTATTSKDPHKKRHISSKYSHLPGAFRRMCRRQGYMIRDVERKCVTTDEF</sequence>
<dbReference type="PANTHER" id="PTHR11439:SF495">
    <property type="entry name" value="REVERSE TRANSCRIPTASE, RNA-DEPENDENT DNA POLYMERASE-RELATED"/>
    <property type="match status" value="1"/>
</dbReference>
<dbReference type="AlphaFoldDB" id="A0A6L2MR25"/>
<evidence type="ECO:0000256" key="1">
    <source>
        <dbReference type="SAM" id="MobiDB-lite"/>
    </source>
</evidence>
<feature type="compositionally biased region" description="Basic and acidic residues" evidence="1">
    <location>
        <begin position="389"/>
        <end position="410"/>
    </location>
</feature>